<keyword evidence="2 5" id="KW-0812">Transmembrane</keyword>
<feature type="transmembrane region" description="Helical" evidence="5">
    <location>
        <begin position="431"/>
        <end position="455"/>
    </location>
</feature>
<feature type="transmembrane region" description="Helical" evidence="5">
    <location>
        <begin position="281"/>
        <end position="299"/>
    </location>
</feature>
<keyword evidence="3 5" id="KW-1133">Transmembrane helix</keyword>
<comment type="subcellular location">
    <subcellularLocation>
        <location evidence="1">Membrane</location>
        <topology evidence="1">Multi-pass membrane protein</topology>
    </subcellularLocation>
</comment>
<feature type="transmembrane region" description="Helical" evidence="5">
    <location>
        <begin position="405"/>
        <end position="425"/>
    </location>
</feature>
<gene>
    <name evidence="6" type="primary">cps23M</name>
</gene>
<feature type="transmembrane region" description="Helical" evidence="5">
    <location>
        <begin position="311"/>
        <end position="335"/>
    </location>
</feature>
<organism evidence="6">
    <name type="scientific">Streptococcus suis</name>
    <dbReference type="NCBI Taxonomy" id="1307"/>
    <lineage>
        <taxon>Bacteria</taxon>
        <taxon>Bacillati</taxon>
        <taxon>Bacillota</taxon>
        <taxon>Bacilli</taxon>
        <taxon>Lactobacillales</taxon>
        <taxon>Streptococcaceae</taxon>
        <taxon>Streptococcus</taxon>
    </lineage>
</organism>
<evidence type="ECO:0000256" key="4">
    <source>
        <dbReference type="ARBA" id="ARBA00023136"/>
    </source>
</evidence>
<accession>M3ULU8</accession>
<dbReference type="PANTHER" id="PTHR43424:SF1">
    <property type="entry name" value="LOCUS PUTATIVE PROTEIN 1-RELATED"/>
    <property type="match status" value="1"/>
</dbReference>
<protein>
    <submittedName>
        <fullName evidence="6">Capsular polysaccharide repeat unit transporter</fullName>
    </submittedName>
</protein>
<dbReference type="GO" id="GO:0016020">
    <property type="term" value="C:membrane"/>
    <property type="evidence" value="ECO:0007669"/>
    <property type="project" value="UniProtKB-SubCell"/>
</dbReference>
<feature type="transmembrane region" description="Helical" evidence="5">
    <location>
        <begin position="38"/>
        <end position="56"/>
    </location>
</feature>
<keyword evidence="4 5" id="KW-0472">Membrane</keyword>
<feature type="transmembrane region" description="Helical" evidence="5">
    <location>
        <begin position="206"/>
        <end position="231"/>
    </location>
</feature>
<evidence type="ECO:0000256" key="3">
    <source>
        <dbReference type="ARBA" id="ARBA00022989"/>
    </source>
</evidence>
<proteinExistence type="predicted"/>
<feature type="transmembrane region" description="Helical" evidence="5">
    <location>
        <begin position="138"/>
        <end position="156"/>
    </location>
</feature>
<reference evidence="6" key="1">
    <citation type="journal article" date="2013" name="Appl. Environ. Microbiol.">
        <title>Genetic analysis of capsular polysaccharide synthesis gene clusters from all serotypes of Streptococcus suis: potential mechanisms for generation of capsular variation.</title>
        <authorList>
            <person name="Okura M."/>
            <person name="Takamatsu D."/>
            <person name="Maruyama F."/>
            <person name="Nozawa T."/>
            <person name="Nakagawa I."/>
            <person name="Osaki M."/>
            <person name="Sekizaki T."/>
            <person name="Gottschalk M."/>
            <person name="Kumagai Y."/>
            <person name="Hamada S."/>
        </authorList>
    </citation>
    <scope>NUCLEOTIDE SEQUENCE</scope>
    <source>
        <strain evidence="6">89-2479</strain>
    </source>
</reference>
<evidence type="ECO:0000313" key="6">
    <source>
        <dbReference type="EMBL" id="FAA01069.1"/>
    </source>
</evidence>
<dbReference type="InterPro" id="IPR052556">
    <property type="entry name" value="PolySynth_Transporter"/>
</dbReference>
<feature type="transmembrane region" description="Helical" evidence="5">
    <location>
        <begin position="373"/>
        <end position="393"/>
    </location>
</feature>
<dbReference type="EMBL" id="BR001010">
    <property type="protein sequence ID" value="FAA01069.1"/>
    <property type="molecule type" value="Genomic_DNA"/>
</dbReference>
<feature type="transmembrane region" description="Helical" evidence="5">
    <location>
        <begin position="347"/>
        <end position="367"/>
    </location>
</feature>
<feature type="transmembrane region" description="Helical" evidence="5">
    <location>
        <begin position="77"/>
        <end position="102"/>
    </location>
</feature>
<sequence>MKRNFIYSSLYQVLLLIIPLLTTPYLSRVLGAQALGEFSYHNSIAYYFVIFIMLGLNNYGSREIAKNRDSISNCSRLFWSIYSLQMILGIAINFLYLVYVVFMSKNFLLSSLFFMYTLSAAIDINWFFWGIEEFKKTTIRNMLSKLVVTLSIFFFVKDESDLPVYVFLICSNLLITQIILWPYVFRKLTFYVPNINEILGHLKPNLFLFFTVLAVSVYKIMAKILLGVMSSNEQLGFYESSERVIQVPMAFITALGNVMLPKMSNLVVKNKEQSPILIGKSIRFVMLLSSSMSFGIMAVSKEFVPLFYGDGFEICILLFLILLPSCLFLAFSNVFRTQYLLPNQKDSILIQSVFIGAIVNVVINYSLIPSIGAVGAALATLGAEFAVTVYQTFRISKELNTHRYIIEAIFISMLGLPIFIFLYNLEFHNVSLIYSLFTKILIGLLYYSCIFIWFYKKNFVRK</sequence>
<dbReference type="AlphaFoldDB" id="M3ULU8"/>
<evidence type="ECO:0000256" key="1">
    <source>
        <dbReference type="ARBA" id="ARBA00004141"/>
    </source>
</evidence>
<feature type="transmembrane region" description="Helical" evidence="5">
    <location>
        <begin position="243"/>
        <end position="260"/>
    </location>
</feature>
<feature type="transmembrane region" description="Helical" evidence="5">
    <location>
        <begin position="108"/>
        <end position="131"/>
    </location>
</feature>
<dbReference type="InterPro" id="IPR002797">
    <property type="entry name" value="Polysacc_synth"/>
</dbReference>
<feature type="transmembrane region" description="Helical" evidence="5">
    <location>
        <begin position="5"/>
        <end position="26"/>
    </location>
</feature>
<dbReference type="PANTHER" id="PTHR43424">
    <property type="entry name" value="LOCUS PUTATIVE PROTEIN 1-RELATED"/>
    <property type="match status" value="1"/>
</dbReference>
<dbReference type="Pfam" id="PF01943">
    <property type="entry name" value="Polysacc_synt"/>
    <property type="match status" value="1"/>
</dbReference>
<evidence type="ECO:0000256" key="2">
    <source>
        <dbReference type="ARBA" id="ARBA00022692"/>
    </source>
</evidence>
<evidence type="ECO:0000256" key="5">
    <source>
        <dbReference type="SAM" id="Phobius"/>
    </source>
</evidence>
<name>M3ULU8_STRSU</name>
<feature type="transmembrane region" description="Helical" evidence="5">
    <location>
        <begin position="162"/>
        <end position="185"/>
    </location>
</feature>